<protein>
    <submittedName>
        <fullName evidence="2">Uncharacterized protein</fullName>
    </submittedName>
</protein>
<evidence type="ECO:0000313" key="3">
    <source>
        <dbReference type="Proteomes" id="UP000006882"/>
    </source>
</evidence>
<dbReference type="Proteomes" id="UP000006882">
    <property type="component" value="Chromosome G2"/>
</dbReference>
<proteinExistence type="predicted"/>
<keyword evidence="1" id="KW-0812">Transmembrane</keyword>
<dbReference type="Gramene" id="ONI23251">
    <property type="protein sequence ID" value="ONI23251"/>
    <property type="gene ID" value="PRUPE_2G177300"/>
</dbReference>
<name>A0A251QHC7_PRUPE</name>
<reference evidence="2 3" key="1">
    <citation type="journal article" date="2013" name="Nat. Genet.">
        <title>The high-quality draft genome of peach (Prunus persica) identifies unique patterns of genetic diversity, domestication and genome evolution.</title>
        <authorList>
            <consortium name="International Peach Genome Initiative"/>
            <person name="Verde I."/>
            <person name="Abbott A.G."/>
            <person name="Scalabrin S."/>
            <person name="Jung S."/>
            <person name="Shu S."/>
            <person name="Marroni F."/>
            <person name="Zhebentyayeva T."/>
            <person name="Dettori M.T."/>
            <person name="Grimwood J."/>
            <person name="Cattonaro F."/>
            <person name="Zuccolo A."/>
            <person name="Rossini L."/>
            <person name="Jenkins J."/>
            <person name="Vendramin E."/>
            <person name="Meisel L.A."/>
            <person name="Decroocq V."/>
            <person name="Sosinski B."/>
            <person name="Prochnik S."/>
            <person name="Mitros T."/>
            <person name="Policriti A."/>
            <person name="Cipriani G."/>
            <person name="Dondini L."/>
            <person name="Ficklin S."/>
            <person name="Goodstein D.M."/>
            <person name="Xuan P."/>
            <person name="Del Fabbro C."/>
            <person name="Aramini V."/>
            <person name="Copetti D."/>
            <person name="Gonzalez S."/>
            <person name="Horner D.S."/>
            <person name="Falchi R."/>
            <person name="Lucas S."/>
            <person name="Mica E."/>
            <person name="Maldonado J."/>
            <person name="Lazzari B."/>
            <person name="Bielenberg D."/>
            <person name="Pirona R."/>
            <person name="Miculan M."/>
            <person name="Barakat A."/>
            <person name="Testolin R."/>
            <person name="Stella A."/>
            <person name="Tartarini S."/>
            <person name="Tonutti P."/>
            <person name="Arus P."/>
            <person name="Orellana A."/>
            <person name="Wells C."/>
            <person name="Main D."/>
            <person name="Vizzotto G."/>
            <person name="Silva H."/>
            <person name="Salamini F."/>
            <person name="Schmutz J."/>
            <person name="Morgante M."/>
            <person name="Rokhsar D.S."/>
        </authorList>
    </citation>
    <scope>NUCLEOTIDE SEQUENCE [LARGE SCALE GENOMIC DNA]</scope>
    <source>
        <strain evidence="3">cv. Nemared</strain>
    </source>
</reference>
<keyword evidence="1" id="KW-1133">Transmembrane helix</keyword>
<accession>A0A251QHC7</accession>
<sequence>MMEGNLFGMKTTRIGKDFMHLHQSVKFQQKQSRMLATFNFFVFLIHILILQCCITLKKRSLFFFYFCQKIKLTKNHLVI</sequence>
<evidence type="ECO:0000313" key="2">
    <source>
        <dbReference type="EMBL" id="ONI23251.1"/>
    </source>
</evidence>
<organism evidence="2 3">
    <name type="scientific">Prunus persica</name>
    <name type="common">Peach</name>
    <name type="synonym">Amygdalus persica</name>
    <dbReference type="NCBI Taxonomy" id="3760"/>
    <lineage>
        <taxon>Eukaryota</taxon>
        <taxon>Viridiplantae</taxon>
        <taxon>Streptophyta</taxon>
        <taxon>Embryophyta</taxon>
        <taxon>Tracheophyta</taxon>
        <taxon>Spermatophyta</taxon>
        <taxon>Magnoliopsida</taxon>
        <taxon>eudicotyledons</taxon>
        <taxon>Gunneridae</taxon>
        <taxon>Pentapetalae</taxon>
        <taxon>rosids</taxon>
        <taxon>fabids</taxon>
        <taxon>Rosales</taxon>
        <taxon>Rosaceae</taxon>
        <taxon>Amygdaloideae</taxon>
        <taxon>Amygdaleae</taxon>
        <taxon>Prunus</taxon>
    </lineage>
</organism>
<dbReference type="EMBL" id="CM007652">
    <property type="protein sequence ID" value="ONI23251.1"/>
    <property type="molecule type" value="Genomic_DNA"/>
</dbReference>
<keyword evidence="1" id="KW-0472">Membrane</keyword>
<evidence type="ECO:0000256" key="1">
    <source>
        <dbReference type="SAM" id="Phobius"/>
    </source>
</evidence>
<dbReference type="AlphaFoldDB" id="A0A251QHC7"/>
<keyword evidence="3" id="KW-1185">Reference proteome</keyword>
<feature type="transmembrane region" description="Helical" evidence="1">
    <location>
        <begin position="34"/>
        <end position="56"/>
    </location>
</feature>
<gene>
    <name evidence="2" type="ORF">PRUPE_2G177300</name>
</gene>